<evidence type="ECO:0000256" key="11">
    <source>
        <dbReference type="ARBA" id="ARBA00039759"/>
    </source>
</evidence>
<dbReference type="Gene3D" id="3.40.50.12650">
    <property type="match status" value="1"/>
</dbReference>
<dbReference type="GO" id="GO:0004519">
    <property type="term" value="F:endonuclease activity"/>
    <property type="evidence" value="ECO:0007669"/>
    <property type="project" value="UniProtKB-KW"/>
</dbReference>
<evidence type="ECO:0000313" key="17">
    <source>
        <dbReference type="RefSeq" id="XP_032099886.1"/>
    </source>
</evidence>
<keyword evidence="6" id="KW-0378">Hydrolase</keyword>
<keyword evidence="8" id="KW-0233">DNA recombination</keyword>
<comment type="subcellular location">
    <subcellularLocation>
        <location evidence="1">Nucleus</location>
    </subcellularLocation>
</comment>
<evidence type="ECO:0000256" key="13">
    <source>
        <dbReference type="ARBA" id="ARBA00061802"/>
    </source>
</evidence>
<keyword evidence="9" id="KW-0234">DNA repair</keyword>
<feature type="region of interest" description="Disordered" evidence="14">
    <location>
        <begin position="540"/>
        <end position="559"/>
    </location>
</feature>
<sequence>MISKGSSAARSPHRLGPPDLEVSVSVRATAPAQTPATPNQSNTCVCLAGMSFALGGTQGPPHAAQRGRFKPQAAGAWSPTGSSLALPPVSWLLSLDTAAFGRPMARRRAASRKWWRGRGRPGLPLRAWGPRRWYRWHYEFLRGPDGRVSHHLHRPLRQGEPEGPRLLPVPLPQGLKVCLYCSPVTKELLLTSPKYRFWEKRIMSIEIETPTQISLVDEASGEKEEIVVTLLPAGHCPGSVMFLFQGNNGTVLYTGDFRLAKGEAARMELLHSGGRVKDIQSVYLDTTFFDPRFFQIPSREECLSGILELVGSWITRSPYHVVWLNCKAAYGYEYLFTNLSEEFGVQVHVDKLDMFRNMPDILHHLTTDRSTQIHACRHPNAEEYFQWNKLPCGITSKNRIPLHTISIKPSTMWFGERTRKTNVIVRTGESSYRACFSFHSSYSEIKDFLSYICPVNAYPNVIPVGTTMDKVVEILKPLCRSSQSMEPQYKPLGKLKRARTVHRDSEEEDDDLFDYPLPIPLRHKVSYQKNFHPEAFSMTAASENQPEKQRQSPGCCRAESMQSSRFTNFVDCEESNSESEEELEIPASLPGDLGSVLHQQKADGDVPQWEVFFKRNDEITDESLENFPSSIEAGGSQSPKLFSDSDGESTHISSQNSSQSTHITEQGSQGWDSQSDTVLLSSQERNSGAITSLDKDDYRPTVKEKIPSSLMDQNVICPKDTCSDLKSRDQDVTILPSPGEPTTVSMEKHIPEEKSLLNLSTNVDSQSSSDFEVPSTPEAELPKREHLQYLYEKLATGESIVVKKRKCSLLDI</sequence>
<feature type="compositionally biased region" description="Polar residues" evidence="14">
    <location>
        <begin position="664"/>
        <end position="675"/>
    </location>
</feature>
<dbReference type="Gene3D" id="3.60.15.10">
    <property type="entry name" value="Ribonuclease Z/Hydroxyacylglutathione hydrolase-like"/>
    <property type="match status" value="1"/>
</dbReference>
<proteinExistence type="inferred from homology"/>
<keyword evidence="4" id="KW-0255">Endonuclease</keyword>
<evidence type="ECO:0000256" key="9">
    <source>
        <dbReference type="ARBA" id="ARBA00023204"/>
    </source>
</evidence>
<name>A0A6J3F2U1_SAPAP</name>
<evidence type="ECO:0000256" key="12">
    <source>
        <dbReference type="ARBA" id="ARBA00042677"/>
    </source>
</evidence>
<evidence type="ECO:0000256" key="5">
    <source>
        <dbReference type="ARBA" id="ARBA00022763"/>
    </source>
</evidence>
<keyword evidence="7" id="KW-0269">Exonuclease</keyword>
<keyword evidence="5" id="KW-0227">DNA damage</keyword>
<dbReference type="GO" id="GO:0005634">
    <property type="term" value="C:nucleus"/>
    <property type="evidence" value="ECO:0007669"/>
    <property type="project" value="UniProtKB-SubCell"/>
</dbReference>
<dbReference type="Proteomes" id="UP000504640">
    <property type="component" value="Unplaced"/>
</dbReference>
<dbReference type="GO" id="GO:0036297">
    <property type="term" value="P:interstrand cross-link repair"/>
    <property type="evidence" value="ECO:0007669"/>
    <property type="project" value="TreeGrafter"/>
</dbReference>
<comment type="subunit">
    <text evidence="13">Interacts with LIG4; the interaction is direct. Interacts with ATM. Interacts with BRCA1. Interacts with PRKDC. Interacts with TP53BP1. Also exhibits ATM- and phosphorylation-dependent interaction with the MRN complex, composed of MRE11, RAD50, and NBN.</text>
</comment>
<comment type="similarity">
    <text evidence="2">Belongs to the DNA repair metallo-beta-lactamase (DRMBL) family.</text>
</comment>
<evidence type="ECO:0000256" key="4">
    <source>
        <dbReference type="ARBA" id="ARBA00022759"/>
    </source>
</evidence>
<reference evidence="17" key="1">
    <citation type="submission" date="2025-08" db="UniProtKB">
        <authorList>
            <consortium name="RefSeq"/>
        </authorList>
    </citation>
    <scope>IDENTIFICATION</scope>
    <source>
        <tissue evidence="17">Blood</tissue>
    </source>
</reference>
<dbReference type="PANTHER" id="PTHR23240:SF8">
    <property type="entry name" value="PROTEIN ARTEMIS"/>
    <property type="match status" value="1"/>
</dbReference>
<accession>A0A6J3F2U1</accession>
<evidence type="ECO:0000313" key="16">
    <source>
        <dbReference type="Proteomes" id="UP000504640"/>
    </source>
</evidence>
<dbReference type="InterPro" id="IPR011084">
    <property type="entry name" value="DRMBL"/>
</dbReference>
<keyword evidence="3" id="KW-0540">Nuclease</keyword>
<dbReference type="Pfam" id="PF07522">
    <property type="entry name" value="DRMBL"/>
    <property type="match status" value="1"/>
</dbReference>
<dbReference type="AlphaFoldDB" id="A0A6J3F2U1"/>
<dbReference type="InterPro" id="IPR036866">
    <property type="entry name" value="RibonucZ/Hydroxyglut_hydro"/>
</dbReference>
<feature type="region of interest" description="Disordered" evidence="14">
    <location>
        <begin position="627"/>
        <end position="675"/>
    </location>
</feature>
<evidence type="ECO:0000256" key="6">
    <source>
        <dbReference type="ARBA" id="ARBA00022801"/>
    </source>
</evidence>
<dbReference type="PANTHER" id="PTHR23240">
    <property type="entry name" value="DNA CROSS-LINK REPAIR PROTEIN PSO2/SNM1-RELATED"/>
    <property type="match status" value="1"/>
</dbReference>
<evidence type="ECO:0000256" key="3">
    <source>
        <dbReference type="ARBA" id="ARBA00022722"/>
    </source>
</evidence>
<feature type="compositionally biased region" description="Acidic residues" evidence="14">
    <location>
        <begin position="571"/>
        <end position="584"/>
    </location>
</feature>
<dbReference type="RefSeq" id="XP_032099886.1">
    <property type="nucleotide sequence ID" value="XM_032243995.1"/>
</dbReference>
<evidence type="ECO:0000256" key="7">
    <source>
        <dbReference type="ARBA" id="ARBA00022839"/>
    </source>
</evidence>
<dbReference type="SUPFAM" id="SSF56281">
    <property type="entry name" value="Metallo-hydrolase/oxidoreductase"/>
    <property type="match status" value="1"/>
</dbReference>
<evidence type="ECO:0000256" key="2">
    <source>
        <dbReference type="ARBA" id="ARBA00010304"/>
    </source>
</evidence>
<dbReference type="GO" id="GO:0003684">
    <property type="term" value="F:damaged DNA binding"/>
    <property type="evidence" value="ECO:0007669"/>
    <property type="project" value="TreeGrafter"/>
</dbReference>
<dbReference type="GO" id="GO:0006303">
    <property type="term" value="P:double-strand break repair via nonhomologous end joining"/>
    <property type="evidence" value="ECO:0007669"/>
    <property type="project" value="TreeGrafter"/>
</dbReference>
<feature type="domain" description="DNA repair metallo-beta-lactamase" evidence="15">
    <location>
        <begin position="360"/>
        <end position="463"/>
    </location>
</feature>
<feature type="region of interest" description="Disordered" evidence="14">
    <location>
        <begin position="567"/>
        <end position="594"/>
    </location>
</feature>
<dbReference type="GO" id="GO:0000723">
    <property type="term" value="P:telomere maintenance"/>
    <property type="evidence" value="ECO:0007669"/>
    <property type="project" value="TreeGrafter"/>
</dbReference>
<evidence type="ECO:0000256" key="10">
    <source>
        <dbReference type="ARBA" id="ARBA00023242"/>
    </source>
</evidence>
<dbReference type="FunFam" id="3.40.50.12650:FF:000002">
    <property type="entry name" value="DNA cross-link repair 1C"/>
    <property type="match status" value="1"/>
</dbReference>
<feature type="region of interest" description="Disordered" evidence="14">
    <location>
        <begin position="490"/>
        <end position="513"/>
    </location>
</feature>
<protein>
    <recommendedName>
        <fullName evidence="11">Protein artemis</fullName>
    </recommendedName>
    <alternativeName>
        <fullName evidence="12">DNA cross-link repair 1C protein</fullName>
    </alternativeName>
</protein>
<dbReference type="FunFam" id="3.60.15.10:FF:000018">
    <property type="entry name" value="DNA cross-link repair 1C"/>
    <property type="match status" value="1"/>
</dbReference>
<dbReference type="GeneID" id="116527160"/>
<dbReference type="GO" id="GO:0006310">
    <property type="term" value="P:DNA recombination"/>
    <property type="evidence" value="ECO:0007669"/>
    <property type="project" value="UniProtKB-KW"/>
</dbReference>
<evidence type="ECO:0000256" key="8">
    <source>
        <dbReference type="ARBA" id="ARBA00023172"/>
    </source>
</evidence>
<organism evidence="16 17">
    <name type="scientific">Sapajus apella</name>
    <name type="common">Brown-capped capuchin</name>
    <name type="synonym">Cebus apella</name>
    <dbReference type="NCBI Taxonomy" id="9515"/>
    <lineage>
        <taxon>Eukaryota</taxon>
        <taxon>Metazoa</taxon>
        <taxon>Chordata</taxon>
        <taxon>Craniata</taxon>
        <taxon>Vertebrata</taxon>
        <taxon>Euteleostomi</taxon>
        <taxon>Mammalia</taxon>
        <taxon>Eutheria</taxon>
        <taxon>Euarchontoglires</taxon>
        <taxon>Primates</taxon>
        <taxon>Haplorrhini</taxon>
        <taxon>Platyrrhini</taxon>
        <taxon>Cebidae</taxon>
        <taxon>Cebinae</taxon>
        <taxon>Sapajus</taxon>
    </lineage>
</organism>
<dbReference type="GO" id="GO:0035312">
    <property type="term" value="F:5'-3' DNA exonuclease activity"/>
    <property type="evidence" value="ECO:0007669"/>
    <property type="project" value="TreeGrafter"/>
</dbReference>
<keyword evidence="10" id="KW-0539">Nucleus</keyword>
<dbReference type="CTD" id="64421"/>
<evidence type="ECO:0000259" key="15">
    <source>
        <dbReference type="Pfam" id="PF07522"/>
    </source>
</evidence>
<gene>
    <name evidence="17" type="primary">DCLRE1C</name>
</gene>
<feature type="compositionally biased region" description="Low complexity" evidence="14">
    <location>
        <begin position="650"/>
        <end position="663"/>
    </location>
</feature>
<evidence type="ECO:0000256" key="1">
    <source>
        <dbReference type="ARBA" id="ARBA00004123"/>
    </source>
</evidence>
<evidence type="ECO:0000256" key="14">
    <source>
        <dbReference type="SAM" id="MobiDB-lite"/>
    </source>
</evidence>
<keyword evidence="16" id="KW-1185">Reference proteome</keyword>